<proteinExistence type="predicted"/>
<gene>
    <name evidence="2" type="ORF">BKA59DRAFT_533752</name>
</gene>
<dbReference type="SUPFAM" id="SSF52540">
    <property type="entry name" value="P-loop containing nucleoside triphosphate hydrolases"/>
    <property type="match status" value="1"/>
</dbReference>
<dbReference type="AlphaFoldDB" id="A0A8K0W8K2"/>
<dbReference type="PANTHER" id="PTHR46411">
    <property type="entry name" value="FAMILY ATPASE, PUTATIVE-RELATED"/>
    <property type="match status" value="1"/>
</dbReference>
<dbReference type="PANTHER" id="PTHR46411:SF3">
    <property type="entry name" value="AAA+ ATPASE DOMAIN-CONTAINING PROTEIN"/>
    <property type="match status" value="1"/>
</dbReference>
<dbReference type="CDD" id="cd19481">
    <property type="entry name" value="RecA-like_protease"/>
    <property type="match status" value="1"/>
</dbReference>
<accession>A0A8K0W8K2</accession>
<dbReference type="Gene3D" id="3.40.50.300">
    <property type="entry name" value="P-loop containing nucleotide triphosphate hydrolases"/>
    <property type="match status" value="1"/>
</dbReference>
<dbReference type="OrthoDB" id="10042665at2759"/>
<dbReference type="Proteomes" id="UP000813427">
    <property type="component" value="Unassembled WGS sequence"/>
</dbReference>
<dbReference type="EMBL" id="JAGPXF010000007">
    <property type="protein sequence ID" value="KAH7236232.1"/>
    <property type="molecule type" value="Genomic_DNA"/>
</dbReference>
<dbReference type="SMART" id="SM00382">
    <property type="entry name" value="AAA"/>
    <property type="match status" value="1"/>
</dbReference>
<dbReference type="InterPro" id="IPR027417">
    <property type="entry name" value="P-loop_NTPase"/>
</dbReference>
<sequence length="706" mass="79855">MSWSDGQPTWGDRSEYYEKAWTDVYGTAEEEIGTVGEVCEIKNSFAKVNNQGHVELWLDSKPYGQDQDTTRRNRKLRDIYAVVCGHYPCADRTWEMRSIWIHNPILKSALCEVLADYRDRSWCGETPEFKKPFLPLIHRWEKLCKVAVDNKGTETQKLVDLFVEMLKHELQDTLRRVKLIKQTGSAAFSDLELVYQPGQLFLRTQPLAAGISHKYDESGRMAVHQVKSNGIEYGGVVNEWFVGYYRGRRRLSDLNVRPFSACSKRTGKAIKSGLIKRGRKWEQLVKGQFLRVHVGNAPMCQPEENSGAWSSHNGLSNGWDGDEGQARAYAKCPHLPTQVPEGRVIVDEAGYYKLQNLEEPVDRYIFKKISDAKSIKKNSSEGAAYKDAEGYEDLDDENDGEGSLLNLSDWQCLLAVSILKCFSLEKKVWCNVEVNDLINIEWNTQAFDKLVLDAGEKRLLLGFVGATKTGDLREFDDFIHGKGKGLILLLCGPPGTGKTLTAESVSENLKRPLYRLDASDLGNDTAVLEGRLKVALERCARWDAILLLDEADVFLEARSSNNLLQNEMTSIFLRLLEYYKGVMILTTNRFPAIDPAFESRIDITLVFRDLHPDSRGKIWQNFLTREESDLASDSETIAKLAKARLNGRQIKSAVKTALILAHSENVPLAFDHLETVVTMRKKALRLLGRESVQVLDDSDSDLNPSF</sequence>
<keyword evidence="2" id="KW-0378">Hydrolase</keyword>
<reference evidence="2" key="1">
    <citation type="journal article" date="2021" name="Nat. Commun.">
        <title>Genetic determinants of endophytism in the Arabidopsis root mycobiome.</title>
        <authorList>
            <person name="Mesny F."/>
            <person name="Miyauchi S."/>
            <person name="Thiergart T."/>
            <person name="Pickel B."/>
            <person name="Atanasova L."/>
            <person name="Karlsson M."/>
            <person name="Huettel B."/>
            <person name="Barry K.W."/>
            <person name="Haridas S."/>
            <person name="Chen C."/>
            <person name="Bauer D."/>
            <person name="Andreopoulos W."/>
            <person name="Pangilinan J."/>
            <person name="LaButti K."/>
            <person name="Riley R."/>
            <person name="Lipzen A."/>
            <person name="Clum A."/>
            <person name="Drula E."/>
            <person name="Henrissat B."/>
            <person name="Kohler A."/>
            <person name="Grigoriev I.V."/>
            <person name="Martin F.M."/>
            <person name="Hacquard S."/>
        </authorList>
    </citation>
    <scope>NUCLEOTIDE SEQUENCE</scope>
    <source>
        <strain evidence="2">MPI-SDFR-AT-0068</strain>
    </source>
</reference>
<organism evidence="2 3">
    <name type="scientific">Fusarium tricinctum</name>
    <dbReference type="NCBI Taxonomy" id="61284"/>
    <lineage>
        <taxon>Eukaryota</taxon>
        <taxon>Fungi</taxon>
        <taxon>Dikarya</taxon>
        <taxon>Ascomycota</taxon>
        <taxon>Pezizomycotina</taxon>
        <taxon>Sordariomycetes</taxon>
        <taxon>Hypocreomycetidae</taxon>
        <taxon>Hypocreales</taxon>
        <taxon>Nectriaceae</taxon>
        <taxon>Fusarium</taxon>
        <taxon>Fusarium tricinctum species complex</taxon>
    </lineage>
</organism>
<dbReference type="GO" id="GO:0016887">
    <property type="term" value="F:ATP hydrolysis activity"/>
    <property type="evidence" value="ECO:0007669"/>
    <property type="project" value="InterPro"/>
</dbReference>
<evidence type="ECO:0000313" key="3">
    <source>
        <dbReference type="Proteomes" id="UP000813427"/>
    </source>
</evidence>
<feature type="domain" description="AAA+ ATPase" evidence="1">
    <location>
        <begin position="484"/>
        <end position="611"/>
    </location>
</feature>
<evidence type="ECO:0000313" key="2">
    <source>
        <dbReference type="EMBL" id="KAH7236232.1"/>
    </source>
</evidence>
<dbReference type="InterPro" id="IPR003593">
    <property type="entry name" value="AAA+_ATPase"/>
</dbReference>
<protein>
    <submittedName>
        <fullName evidence="2">P-loop containing nucleoside triphosphate hydrolase protein</fullName>
    </submittedName>
</protein>
<dbReference type="Pfam" id="PF00004">
    <property type="entry name" value="AAA"/>
    <property type="match status" value="1"/>
</dbReference>
<evidence type="ECO:0000259" key="1">
    <source>
        <dbReference type="SMART" id="SM00382"/>
    </source>
</evidence>
<comment type="caution">
    <text evidence="2">The sequence shown here is derived from an EMBL/GenBank/DDBJ whole genome shotgun (WGS) entry which is preliminary data.</text>
</comment>
<name>A0A8K0W8K2_9HYPO</name>
<dbReference type="InterPro" id="IPR003959">
    <property type="entry name" value="ATPase_AAA_core"/>
</dbReference>
<keyword evidence="3" id="KW-1185">Reference proteome</keyword>
<dbReference type="GO" id="GO:0005524">
    <property type="term" value="F:ATP binding"/>
    <property type="evidence" value="ECO:0007669"/>
    <property type="project" value="InterPro"/>
</dbReference>